<reference evidence="3 4" key="1">
    <citation type="submission" date="2019-08" db="EMBL/GenBank/DDBJ databases">
        <title>Draft genome sequences of two oriental melons (Cucumis melo L. var makuwa).</title>
        <authorList>
            <person name="Kwon S.-Y."/>
        </authorList>
    </citation>
    <scope>NUCLEOTIDE SEQUENCE [LARGE SCALE GENOMIC DNA]</scope>
    <source>
        <strain evidence="4">cv. Chang Bougi</strain>
        <strain evidence="3">cv. SW 3</strain>
        <tissue evidence="1">Leaf</tissue>
    </source>
</reference>
<evidence type="ECO:0000313" key="4">
    <source>
        <dbReference type="Proteomes" id="UP000321947"/>
    </source>
</evidence>
<organism evidence="1 3">
    <name type="scientific">Cucumis melo var. makuwa</name>
    <name type="common">Oriental melon</name>
    <dbReference type="NCBI Taxonomy" id="1194695"/>
    <lineage>
        <taxon>Eukaryota</taxon>
        <taxon>Viridiplantae</taxon>
        <taxon>Streptophyta</taxon>
        <taxon>Embryophyta</taxon>
        <taxon>Tracheophyta</taxon>
        <taxon>Spermatophyta</taxon>
        <taxon>Magnoliopsida</taxon>
        <taxon>eudicotyledons</taxon>
        <taxon>Gunneridae</taxon>
        <taxon>Pentapetalae</taxon>
        <taxon>rosids</taxon>
        <taxon>fabids</taxon>
        <taxon>Cucurbitales</taxon>
        <taxon>Cucurbitaceae</taxon>
        <taxon>Benincaseae</taxon>
        <taxon>Cucumis</taxon>
    </lineage>
</organism>
<dbReference type="Gene3D" id="3.10.10.10">
    <property type="entry name" value="HIV Type 1 Reverse Transcriptase, subunit A, domain 1"/>
    <property type="match status" value="1"/>
</dbReference>
<dbReference type="Proteomes" id="UP000321393">
    <property type="component" value="Unassembled WGS sequence"/>
</dbReference>
<dbReference type="GO" id="GO:0003964">
    <property type="term" value="F:RNA-directed DNA polymerase activity"/>
    <property type="evidence" value="ECO:0007669"/>
    <property type="project" value="UniProtKB-KW"/>
</dbReference>
<protein>
    <submittedName>
        <fullName evidence="1">RNA-directed DNA polymerase-like protein</fullName>
    </submittedName>
</protein>
<keyword evidence="1" id="KW-0808">Transferase</keyword>
<evidence type="ECO:0000313" key="3">
    <source>
        <dbReference type="Proteomes" id="UP000321393"/>
    </source>
</evidence>
<dbReference type="SUPFAM" id="SSF56672">
    <property type="entry name" value="DNA/RNA polymerases"/>
    <property type="match status" value="1"/>
</dbReference>
<keyword evidence="1" id="KW-0695">RNA-directed DNA polymerase</keyword>
<keyword evidence="1" id="KW-0548">Nucleotidyltransferase</keyword>
<dbReference type="PANTHER" id="PTHR15503:SF45">
    <property type="entry name" value="RNA-DIRECTED DNA POLYMERASE HOMOLOG"/>
    <property type="match status" value="1"/>
</dbReference>
<comment type="caution">
    <text evidence="1">The sequence shown here is derived from an EMBL/GenBank/DDBJ whole genome shotgun (WGS) entry which is preliminary data.</text>
</comment>
<accession>A0A5A7V096</accession>
<name>A0A5A7V096_CUCMM</name>
<dbReference type="AlphaFoldDB" id="A0A5A7V096"/>
<evidence type="ECO:0000313" key="2">
    <source>
        <dbReference type="EMBL" id="TYK19294.1"/>
    </source>
</evidence>
<dbReference type="OrthoDB" id="2431547at2759"/>
<sequence>MQLKKGLARDERTFMAIPLDSLENPRETVPKDILCVLEKYRDRLSKSLIPRRMIDHEIELLLGEKPPAKNDYRIEPPKLAELRKQLNELLSARFIRPVKALYGAPVLFQKKKDESYGCASTTML</sequence>
<dbReference type="PANTHER" id="PTHR15503">
    <property type="entry name" value="LDOC1 RELATED"/>
    <property type="match status" value="1"/>
</dbReference>
<dbReference type="InterPro" id="IPR032567">
    <property type="entry name" value="RTL1-rel"/>
</dbReference>
<dbReference type="Proteomes" id="UP000321947">
    <property type="component" value="Unassembled WGS sequence"/>
</dbReference>
<dbReference type="EMBL" id="SSTE01006526">
    <property type="protein sequence ID" value="KAA0059229.1"/>
    <property type="molecule type" value="Genomic_DNA"/>
</dbReference>
<evidence type="ECO:0000313" key="1">
    <source>
        <dbReference type="EMBL" id="KAA0059229.1"/>
    </source>
</evidence>
<proteinExistence type="predicted"/>
<gene>
    <name evidence="2" type="ORF">E5676_scaffold295G00100</name>
    <name evidence="1" type="ORF">E6C27_scaffold430G001610</name>
</gene>
<dbReference type="EMBL" id="SSTD01007026">
    <property type="protein sequence ID" value="TYK19294.1"/>
    <property type="molecule type" value="Genomic_DNA"/>
</dbReference>
<dbReference type="InterPro" id="IPR043502">
    <property type="entry name" value="DNA/RNA_pol_sf"/>
</dbReference>